<sequence length="140" mass="15616">MDSGGRLQNHLKAAPFRLCAKSLHIMSSSMPVGMFVDWASLRLRERDRRTSALKLSLCVYVKRNAASSMLLMSSFPQTLCFASFLQRSSSLVERDLLVVVVNRASNAALSWRVFWNQIRVLAAGSGTATVLAFRSPLVYF</sequence>
<protein>
    <submittedName>
        <fullName evidence="1">Uncharacterized protein</fullName>
    </submittedName>
</protein>
<comment type="caution">
    <text evidence="1">The sequence shown here is derived from an EMBL/GenBank/DDBJ whole genome shotgun (WGS) entry which is preliminary data.</text>
</comment>
<gene>
    <name evidence="1" type="ORF">TIFTF001_028427</name>
</gene>
<name>A0AA88DPU3_FICCA</name>
<dbReference type="EMBL" id="BTGU01000086">
    <property type="protein sequence ID" value="GMN59337.1"/>
    <property type="molecule type" value="Genomic_DNA"/>
</dbReference>
<dbReference type="AlphaFoldDB" id="A0AA88DPU3"/>
<dbReference type="Proteomes" id="UP001187192">
    <property type="component" value="Unassembled WGS sequence"/>
</dbReference>
<reference evidence="1" key="1">
    <citation type="submission" date="2023-07" db="EMBL/GenBank/DDBJ databases">
        <title>draft genome sequence of fig (Ficus carica).</title>
        <authorList>
            <person name="Takahashi T."/>
            <person name="Nishimura K."/>
        </authorList>
    </citation>
    <scope>NUCLEOTIDE SEQUENCE</scope>
</reference>
<evidence type="ECO:0000313" key="1">
    <source>
        <dbReference type="EMBL" id="GMN59337.1"/>
    </source>
</evidence>
<keyword evidence="2" id="KW-1185">Reference proteome</keyword>
<organism evidence="1 2">
    <name type="scientific">Ficus carica</name>
    <name type="common">Common fig</name>
    <dbReference type="NCBI Taxonomy" id="3494"/>
    <lineage>
        <taxon>Eukaryota</taxon>
        <taxon>Viridiplantae</taxon>
        <taxon>Streptophyta</taxon>
        <taxon>Embryophyta</taxon>
        <taxon>Tracheophyta</taxon>
        <taxon>Spermatophyta</taxon>
        <taxon>Magnoliopsida</taxon>
        <taxon>eudicotyledons</taxon>
        <taxon>Gunneridae</taxon>
        <taxon>Pentapetalae</taxon>
        <taxon>rosids</taxon>
        <taxon>fabids</taxon>
        <taxon>Rosales</taxon>
        <taxon>Moraceae</taxon>
        <taxon>Ficeae</taxon>
        <taxon>Ficus</taxon>
    </lineage>
</organism>
<accession>A0AA88DPU3</accession>
<proteinExistence type="predicted"/>
<evidence type="ECO:0000313" key="2">
    <source>
        <dbReference type="Proteomes" id="UP001187192"/>
    </source>
</evidence>